<reference evidence="3" key="1">
    <citation type="submission" date="2018-11" db="EMBL/GenBank/DDBJ databases">
        <authorList>
            <person name="Alioto T."/>
            <person name="Alioto T."/>
        </authorList>
    </citation>
    <scope>NUCLEOTIDE SEQUENCE</scope>
</reference>
<feature type="compositionally biased region" description="Basic and acidic residues" evidence="1">
    <location>
        <begin position="117"/>
        <end position="134"/>
    </location>
</feature>
<dbReference type="Proteomes" id="UP000596742">
    <property type="component" value="Unassembled WGS sequence"/>
</dbReference>
<dbReference type="InterPro" id="IPR011029">
    <property type="entry name" value="DEATH-like_dom_sf"/>
</dbReference>
<dbReference type="CDD" id="cd01670">
    <property type="entry name" value="Death"/>
    <property type="match status" value="1"/>
</dbReference>
<protein>
    <recommendedName>
        <fullName evidence="2">Death domain-containing protein</fullName>
    </recommendedName>
</protein>
<organism evidence="3 4">
    <name type="scientific">Mytilus galloprovincialis</name>
    <name type="common">Mediterranean mussel</name>
    <dbReference type="NCBI Taxonomy" id="29158"/>
    <lineage>
        <taxon>Eukaryota</taxon>
        <taxon>Metazoa</taxon>
        <taxon>Spiralia</taxon>
        <taxon>Lophotrochozoa</taxon>
        <taxon>Mollusca</taxon>
        <taxon>Bivalvia</taxon>
        <taxon>Autobranchia</taxon>
        <taxon>Pteriomorphia</taxon>
        <taxon>Mytilida</taxon>
        <taxon>Mytiloidea</taxon>
        <taxon>Mytilidae</taxon>
        <taxon>Mytilinae</taxon>
        <taxon>Mytilus</taxon>
    </lineage>
</organism>
<evidence type="ECO:0000313" key="3">
    <source>
        <dbReference type="EMBL" id="VDI49474.1"/>
    </source>
</evidence>
<dbReference type="SUPFAM" id="SSF52540">
    <property type="entry name" value="P-loop containing nucleoside triphosphate hydrolases"/>
    <property type="match status" value="1"/>
</dbReference>
<dbReference type="EMBL" id="UYJE01006831">
    <property type="protein sequence ID" value="VDI49474.1"/>
    <property type="molecule type" value="Genomic_DNA"/>
</dbReference>
<dbReference type="InterPro" id="IPR000488">
    <property type="entry name" value="Death_dom"/>
</dbReference>
<accession>A0A8B6FKS5</accession>
<dbReference type="Gene3D" id="1.10.533.10">
    <property type="entry name" value="Death Domain, Fas"/>
    <property type="match status" value="2"/>
</dbReference>
<evidence type="ECO:0000259" key="2">
    <source>
        <dbReference type="PROSITE" id="PS50017"/>
    </source>
</evidence>
<gene>
    <name evidence="3" type="ORF">MGAL_10B078148</name>
</gene>
<evidence type="ECO:0000256" key="1">
    <source>
        <dbReference type="SAM" id="MobiDB-lite"/>
    </source>
</evidence>
<dbReference type="Gene3D" id="3.40.50.300">
    <property type="entry name" value="P-loop containing nucleotide triphosphate hydrolases"/>
    <property type="match status" value="1"/>
</dbReference>
<dbReference type="GO" id="GO:0007165">
    <property type="term" value="P:signal transduction"/>
    <property type="evidence" value="ECO:0007669"/>
    <property type="project" value="InterPro"/>
</dbReference>
<feature type="domain" description="Death" evidence="2">
    <location>
        <begin position="851"/>
        <end position="920"/>
    </location>
</feature>
<keyword evidence="4" id="KW-1185">Reference proteome</keyword>
<sequence>MEYLQEMSDPILTKLRQLNRNDFQDLVALGTFSSYENRVFLAGPCNIGKSSLASILIGEEIPKTWISTDGLIIHFGRNGIDLQQRKMIPLKKGSGDVLTKLLLGNPELKKQPSLQGESKEKIPGDPKSEIKEYKFSSSNTDGGPSNKKRRITSRQTSSGGQGQLSHQSNQETPKDFHEPPIHTAHSIQDDLLEKIKKGTNIMNIAPSDLVDFGGQKSFDMTHQLFIQHRGTFILMFDGRKGLYTVLTEYPQGDVTAASILEHWINSVLTYCNKTEDKMPRILFAATHSDSFSEDEKRILALKFNEELREMFSSHKLHEHIMYDNVFFMNATDAADQDIERMKDTLVDIAFQQSTWGQQMPIVWVPLDLQISDMRADGVKLITKERLLEINKSNNEFALNERRVDDFLLVQHSIGKLLYFDEPALRDFIVIQPTAMVNILRAFITDIMFWPEKGPVRNILEHLSSTGVLKKTDLFTLWSQPAFKEILTDVKTKEYVVQVLLHLDILIEPKRYTEKDTAADLFLVPCIVKEKIPQKMHRNVTDDRTICIAYHLKETVVPSALSFKLIGAAISIWPLKVEDSRFCLFFQAAIMDADKRNELQIHVEGQRIIAYLNNDVSKQLISPDLATTTQECLTLALGRILQFYRRCFGKQSHHLMSDLFDIEVGEICNGKTCLIPLSEAKKKAQWRCENGKIHETKCPLNWVFEKNKKHCDSNCKGLETETLVLRPDDQHFVQLARTIGIGDFYNFFIELGMEKADYDNLNFRYFSNPMDFMLMGLFEWRDKTESDQMTATFRKLQTALKAIERQHYMCQVHREDHTLVEKAHSRLQDVPSDDVINSLTEKKLIGDCIVHLGVELGLSIGNIKETMHNFPRDLNGQIHDLLTKWKNCDETKMVKPTIYRLMVALKRVKAAQGLNFVKKTYDVE</sequence>
<name>A0A8B6FKS5_MYTGA</name>
<evidence type="ECO:0000313" key="4">
    <source>
        <dbReference type="Proteomes" id="UP000596742"/>
    </source>
</evidence>
<dbReference type="InterPro" id="IPR027417">
    <property type="entry name" value="P-loop_NTPase"/>
</dbReference>
<dbReference type="PROSITE" id="PS50017">
    <property type="entry name" value="DEATH_DOMAIN"/>
    <property type="match status" value="1"/>
</dbReference>
<dbReference type="AlphaFoldDB" id="A0A8B6FKS5"/>
<comment type="caution">
    <text evidence="3">The sequence shown here is derived from an EMBL/GenBank/DDBJ whole genome shotgun (WGS) entry which is preliminary data.</text>
</comment>
<dbReference type="OrthoDB" id="6086732at2759"/>
<feature type="region of interest" description="Disordered" evidence="1">
    <location>
        <begin position="108"/>
        <end position="181"/>
    </location>
</feature>
<proteinExistence type="predicted"/>
<feature type="compositionally biased region" description="Low complexity" evidence="1">
    <location>
        <begin position="153"/>
        <end position="170"/>
    </location>
</feature>
<dbReference type="SUPFAM" id="SSF47986">
    <property type="entry name" value="DEATH domain"/>
    <property type="match status" value="1"/>
</dbReference>